<evidence type="ECO:0000256" key="1">
    <source>
        <dbReference type="SAM" id="SignalP"/>
    </source>
</evidence>
<dbReference type="GeneID" id="19899953"/>
<feature type="domain" description="Metallo-beta-lactamase" evidence="2">
    <location>
        <begin position="67"/>
        <end position="234"/>
    </location>
</feature>
<dbReference type="SUPFAM" id="SSF56281">
    <property type="entry name" value="Metallo-hydrolase/oxidoreductase"/>
    <property type="match status" value="1"/>
</dbReference>
<reference evidence="4" key="1">
    <citation type="submission" date="2012-06" db="EMBL/GenBank/DDBJ databases">
        <title>The genome sequence of Coniosporium apollinis CBS 100218.</title>
        <authorList>
            <consortium name="The Broad Institute Genome Sequencing Platform"/>
            <person name="Cuomo C."/>
            <person name="Gorbushina A."/>
            <person name="Noack S."/>
            <person name="Walker B."/>
            <person name="Young S.K."/>
            <person name="Zeng Q."/>
            <person name="Gargeya S."/>
            <person name="Fitzgerald M."/>
            <person name="Haas B."/>
            <person name="Abouelleil A."/>
            <person name="Alvarado L."/>
            <person name="Arachchi H.M."/>
            <person name="Berlin A.M."/>
            <person name="Chapman S.B."/>
            <person name="Goldberg J."/>
            <person name="Griggs A."/>
            <person name="Gujja S."/>
            <person name="Hansen M."/>
            <person name="Howarth C."/>
            <person name="Imamovic A."/>
            <person name="Larimer J."/>
            <person name="McCowan C."/>
            <person name="Montmayeur A."/>
            <person name="Murphy C."/>
            <person name="Neiman D."/>
            <person name="Pearson M."/>
            <person name="Priest M."/>
            <person name="Roberts A."/>
            <person name="Saif S."/>
            <person name="Shea T."/>
            <person name="Sisk P."/>
            <person name="Sykes S."/>
            <person name="Wortman J."/>
            <person name="Nusbaum C."/>
            <person name="Birren B."/>
        </authorList>
    </citation>
    <scope>NUCLEOTIDE SEQUENCE [LARGE SCALE GENOMIC DNA]</scope>
    <source>
        <strain evidence="4">CBS 100218</strain>
    </source>
</reference>
<dbReference type="Gene3D" id="3.60.15.10">
    <property type="entry name" value="Ribonuclease Z/Hydroxyacylglutathione hydrolase-like"/>
    <property type="match status" value="1"/>
</dbReference>
<dbReference type="EMBL" id="JH767563">
    <property type="protein sequence ID" value="EON63415.1"/>
    <property type="molecule type" value="Genomic_DNA"/>
</dbReference>
<accession>R7YNA7</accession>
<evidence type="ECO:0000313" key="4">
    <source>
        <dbReference type="Proteomes" id="UP000016924"/>
    </source>
</evidence>
<organism evidence="3 4">
    <name type="scientific">Coniosporium apollinis (strain CBS 100218)</name>
    <name type="common">Rock-inhabiting black yeast</name>
    <dbReference type="NCBI Taxonomy" id="1168221"/>
    <lineage>
        <taxon>Eukaryota</taxon>
        <taxon>Fungi</taxon>
        <taxon>Dikarya</taxon>
        <taxon>Ascomycota</taxon>
        <taxon>Pezizomycotina</taxon>
        <taxon>Dothideomycetes</taxon>
        <taxon>Dothideomycetes incertae sedis</taxon>
        <taxon>Coniosporium</taxon>
    </lineage>
</organism>
<dbReference type="eggNOG" id="ENOG502RM17">
    <property type="taxonomic scope" value="Eukaryota"/>
</dbReference>
<dbReference type="CDD" id="cd16276">
    <property type="entry name" value="metallo-hydrolase-like_MBL-fold"/>
    <property type="match status" value="1"/>
</dbReference>
<dbReference type="AlphaFoldDB" id="R7YNA7"/>
<dbReference type="PANTHER" id="PTHR42951:SF22">
    <property type="entry name" value="METALLO BETA-LACTAMASE SUPERFAMILY LIPOPROTEIN"/>
    <property type="match status" value="1"/>
</dbReference>
<dbReference type="Proteomes" id="UP000016924">
    <property type="component" value="Unassembled WGS sequence"/>
</dbReference>
<dbReference type="PANTHER" id="PTHR42951">
    <property type="entry name" value="METALLO-BETA-LACTAMASE DOMAIN-CONTAINING"/>
    <property type="match status" value="1"/>
</dbReference>
<protein>
    <recommendedName>
        <fullName evidence="2">Metallo-beta-lactamase domain-containing protein</fullName>
    </recommendedName>
</protein>
<dbReference type="RefSeq" id="XP_007778732.1">
    <property type="nucleotide sequence ID" value="XM_007780542.1"/>
</dbReference>
<feature type="chain" id="PRO_5004461015" description="Metallo-beta-lactamase domain-containing protein" evidence="1">
    <location>
        <begin position="18"/>
        <end position="351"/>
    </location>
</feature>
<evidence type="ECO:0000259" key="2">
    <source>
        <dbReference type="SMART" id="SM00849"/>
    </source>
</evidence>
<sequence>MLFSLVYGILAAARATAAPQGPAASNTVNAPQYAPVPTGAFGPNLTAAGYRVETFGGGAYMVTDNLYQALFLVSDEGVIVVDNPPTIGMNMIYAVGNVTDAPITHVVYSHAHADHIGGAFFYGDNITIIAHRDTEEELSLTPDPNRPLPDVTFTKRHKVCVGNQTLELEYKGPNHQPGNIFIYARSQKVLMLVDVVFPGWVPFAYLAQSQNIPGWILAHDQILEYDFDYYVGGHLTRYGVRADVETQKEYVLDLKNNCEQALILSTLPPNATNPISAFVIVPAVFETNPGNVWASFREYEDAVARYCEMVTNQKWLTRLGGADVYGFSNAYQMAESLRIDYNILGQFAGST</sequence>
<gene>
    <name evidence="3" type="ORF">W97_02642</name>
</gene>
<dbReference type="SMART" id="SM00849">
    <property type="entry name" value="Lactamase_B"/>
    <property type="match status" value="1"/>
</dbReference>
<dbReference type="InterPro" id="IPR036866">
    <property type="entry name" value="RibonucZ/Hydroxyglut_hydro"/>
</dbReference>
<dbReference type="InterPro" id="IPR050855">
    <property type="entry name" value="NDM-1-like"/>
</dbReference>
<name>R7YNA7_CONA1</name>
<dbReference type="InterPro" id="IPR001279">
    <property type="entry name" value="Metallo-B-lactamas"/>
</dbReference>
<evidence type="ECO:0000313" key="3">
    <source>
        <dbReference type="EMBL" id="EON63415.1"/>
    </source>
</evidence>
<dbReference type="Pfam" id="PF00753">
    <property type="entry name" value="Lactamase_B"/>
    <property type="match status" value="1"/>
</dbReference>
<keyword evidence="1" id="KW-0732">Signal</keyword>
<proteinExistence type="predicted"/>
<dbReference type="HOGENOM" id="CLU_068924_0_0_1"/>
<dbReference type="OrthoDB" id="449487at2759"/>
<dbReference type="OMA" id="YERQFDD"/>
<keyword evidence="4" id="KW-1185">Reference proteome</keyword>
<feature type="signal peptide" evidence="1">
    <location>
        <begin position="1"/>
        <end position="17"/>
    </location>
</feature>